<reference evidence="6 7" key="1">
    <citation type="submission" date="2015-07" db="EMBL/GenBank/DDBJ databases">
        <title>Emmonsia species relationships and genome sequence.</title>
        <authorList>
            <consortium name="The Broad Institute Genomics Platform"/>
            <person name="Cuomo C.A."/>
            <person name="Munoz J.F."/>
            <person name="Imamovic A."/>
            <person name="Priest M.E."/>
            <person name="Young S."/>
            <person name="Clay O.K."/>
            <person name="McEwen J.G."/>
        </authorList>
    </citation>
    <scope>NUCLEOTIDE SEQUENCE [LARGE SCALE GENOMIC DNA]</scope>
    <source>
        <strain evidence="6 7">UAMH 9510</strain>
    </source>
</reference>
<dbReference type="SUPFAM" id="SSF51735">
    <property type="entry name" value="NAD(P)-binding Rossmann-fold domains"/>
    <property type="match status" value="1"/>
</dbReference>
<evidence type="ECO:0000313" key="7">
    <source>
        <dbReference type="Proteomes" id="UP000182235"/>
    </source>
</evidence>
<name>A0A1J9QCR9_9EURO</name>
<dbReference type="PANTHER" id="PTHR48075:SF3">
    <property type="entry name" value="3-HYDROXYACYL-COA DEHYDROGENASE"/>
    <property type="match status" value="1"/>
</dbReference>
<feature type="domain" description="3-hydroxyacyl-CoA dehydrogenase C-terminal" evidence="4">
    <location>
        <begin position="191"/>
        <end position="287"/>
    </location>
</feature>
<dbReference type="InterPro" id="IPR008927">
    <property type="entry name" value="6-PGluconate_DH-like_C_sf"/>
</dbReference>
<dbReference type="STRING" id="1447872.A0A1J9QCR9"/>
<dbReference type="InterPro" id="IPR036291">
    <property type="entry name" value="NAD(P)-bd_dom_sf"/>
</dbReference>
<comment type="caution">
    <text evidence="6">The sequence shown here is derived from an EMBL/GenBank/DDBJ whole genome shotgun (WGS) entry which is preliminary data.</text>
</comment>
<keyword evidence="2" id="KW-0560">Oxidoreductase</keyword>
<evidence type="ECO:0000256" key="2">
    <source>
        <dbReference type="ARBA" id="ARBA00023002"/>
    </source>
</evidence>
<dbReference type="InterPro" id="IPR006108">
    <property type="entry name" value="3HC_DH_C"/>
</dbReference>
<dbReference type="EMBL" id="LGRN01000347">
    <property type="protein sequence ID" value="OJD12965.1"/>
    <property type="molecule type" value="Genomic_DNA"/>
</dbReference>
<accession>A0A1J9QCR9</accession>
<dbReference type="PANTHER" id="PTHR48075">
    <property type="entry name" value="3-HYDROXYACYL-COA DEHYDROGENASE FAMILY PROTEIN"/>
    <property type="match status" value="1"/>
</dbReference>
<dbReference type="PIRSF" id="PIRSF000105">
    <property type="entry name" value="HCDH"/>
    <property type="match status" value="1"/>
</dbReference>
<dbReference type="OrthoDB" id="5958943at2759"/>
<protein>
    <recommendedName>
        <fullName evidence="8">3-hydroxyacyl-CoA dehydrogenase</fullName>
    </recommendedName>
</protein>
<organism evidence="6 7">
    <name type="scientific">Emergomyces pasteurianus Ep9510</name>
    <dbReference type="NCBI Taxonomy" id="1447872"/>
    <lineage>
        <taxon>Eukaryota</taxon>
        <taxon>Fungi</taxon>
        <taxon>Dikarya</taxon>
        <taxon>Ascomycota</taxon>
        <taxon>Pezizomycotina</taxon>
        <taxon>Eurotiomycetes</taxon>
        <taxon>Eurotiomycetidae</taxon>
        <taxon>Onygenales</taxon>
        <taxon>Ajellomycetaceae</taxon>
        <taxon>Emergomyces</taxon>
    </lineage>
</organism>
<dbReference type="InterPro" id="IPR006176">
    <property type="entry name" value="3-OHacyl-CoA_DH_NAD-bd"/>
</dbReference>
<dbReference type="InterPro" id="IPR013328">
    <property type="entry name" value="6PGD_dom2"/>
</dbReference>
<dbReference type="Gene3D" id="3.40.50.720">
    <property type="entry name" value="NAD(P)-binding Rossmann-like Domain"/>
    <property type="match status" value="1"/>
</dbReference>
<sequence>MSDVKDSQRQQGSVVIIGAGTQGRRLAYMWSCRGGSVYLVDVDEQQLQDGIKYVQQLRAAATAVQENWGDIKTSTPASLEIILKDAWLVIECVPENLVLKQKVIAQLDKLAPQSTIIASNSSSYGISEIIHGMDLKSRERLLSAHCYWPPETSAIEIMGHEETDPSLIPLLFEQCWEHGFSPFHVKQKSIGYIYNRVWAAIKRETLLALSEGVCGPQEIDAIFKDVLKTPKGPCEQMDVVGLDVVLDIENHYADSRSGIPTEPREYLKRMIENGQLGIKSGRGFYNYTETHERMPGRL</sequence>
<evidence type="ECO:0000256" key="1">
    <source>
        <dbReference type="ARBA" id="ARBA00009463"/>
    </source>
</evidence>
<evidence type="ECO:0000259" key="5">
    <source>
        <dbReference type="Pfam" id="PF02737"/>
    </source>
</evidence>
<evidence type="ECO:0000313" key="6">
    <source>
        <dbReference type="EMBL" id="OJD12965.1"/>
    </source>
</evidence>
<dbReference type="Proteomes" id="UP000182235">
    <property type="component" value="Unassembled WGS sequence"/>
</dbReference>
<feature type="domain" description="3-hydroxyacyl-CoA dehydrogenase NAD binding" evidence="5">
    <location>
        <begin position="14"/>
        <end position="186"/>
    </location>
</feature>
<comment type="similarity">
    <text evidence="1">Belongs to the 3-hydroxyacyl-CoA dehydrogenase family.</text>
</comment>
<dbReference type="Pfam" id="PF00725">
    <property type="entry name" value="3HCDH"/>
    <property type="match status" value="1"/>
</dbReference>
<evidence type="ECO:0000259" key="4">
    <source>
        <dbReference type="Pfam" id="PF00725"/>
    </source>
</evidence>
<dbReference type="GO" id="GO:0016616">
    <property type="term" value="F:oxidoreductase activity, acting on the CH-OH group of donors, NAD or NADP as acceptor"/>
    <property type="evidence" value="ECO:0007669"/>
    <property type="project" value="InterPro"/>
</dbReference>
<gene>
    <name evidence="6" type="ORF">AJ78_06513</name>
</gene>
<dbReference type="Gene3D" id="1.10.1040.10">
    <property type="entry name" value="N-(1-d-carboxylethyl)-l-norvaline Dehydrogenase, domain 2"/>
    <property type="match status" value="1"/>
</dbReference>
<dbReference type="VEuPathDB" id="FungiDB:AJ78_06513"/>
<dbReference type="SUPFAM" id="SSF48179">
    <property type="entry name" value="6-phosphogluconate dehydrogenase C-terminal domain-like"/>
    <property type="match status" value="1"/>
</dbReference>
<proteinExistence type="inferred from homology"/>
<keyword evidence="7" id="KW-1185">Reference proteome</keyword>
<evidence type="ECO:0008006" key="8">
    <source>
        <dbReference type="Google" id="ProtNLM"/>
    </source>
</evidence>
<dbReference type="InterPro" id="IPR022694">
    <property type="entry name" value="3-OHacyl-CoA_DH"/>
</dbReference>
<dbReference type="GO" id="GO:0006631">
    <property type="term" value="P:fatty acid metabolic process"/>
    <property type="evidence" value="ECO:0007669"/>
    <property type="project" value="InterPro"/>
</dbReference>
<dbReference type="GO" id="GO:0070403">
    <property type="term" value="F:NAD+ binding"/>
    <property type="evidence" value="ECO:0007669"/>
    <property type="project" value="InterPro"/>
</dbReference>
<dbReference type="Pfam" id="PF02737">
    <property type="entry name" value="3HCDH_N"/>
    <property type="match status" value="1"/>
</dbReference>
<dbReference type="AlphaFoldDB" id="A0A1J9QCR9"/>
<feature type="site" description="Important for catalytic activity" evidence="3">
    <location>
        <position position="145"/>
    </location>
</feature>
<evidence type="ECO:0000256" key="3">
    <source>
        <dbReference type="PIRSR" id="PIRSR000105-1"/>
    </source>
</evidence>